<dbReference type="AlphaFoldDB" id="A0A0A9HD53"/>
<reference evidence="1" key="1">
    <citation type="submission" date="2014-09" db="EMBL/GenBank/DDBJ databases">
        <authorList>
            <person name="Magalhaes I.L.F."/>
            <person name="Oliveira U."/>
            <person name="Santos F.R."/>
            <person name="Vidigal T.H.D.A."/>
            <person name="Brescovit A.D."/>
            <person name="Santos A.J."/>
        </authorList>
    </citation>
    <scope>NUCLEOTIDE SEQUENCE</scope>
    <source>
        <tissue evidence="1">Shoot tissue taken approximately 20 cm above the soil surface</tissue>
    </source>
</reference>
<name>A0A0A9HD53_ARUDO</name>
<evidence type="ECO:0000313" key="1">
    <source>
        <dbReference type="EMBL" id="JAE30848.1"/>
    </source>
</evidence>
<dbReference type="EMBL" id="GBRH01167048">
    <property type="protein sequence ID" value="JAE30848.1"/>
    <property type="molecule type" value="Transcribed_RNA"/>
</dbReference>
<proteinExistence type="predicted"/>
<accession>A0A0A9HD53</accession>
<protein>
    <submittedName>
        <fullName evidence="1">Uncharacterized protein</fullName>
    </submittedName>
</protein>
<sequence>MTRELKYLAVRFQRKCSSGTYTPH</sequence>
<reference evidence="1" key="2">
    <citation type="journal article" date="2015" name="Data Brief">
        <title>Shoot transcriptome of the giant reed, Arundo donax.</title>
        <authorList>
            <person name="Barrero R.A."/>
            <person name="Guerrero F.D."/>
            <person name="Moolhuijzen P."/>
            <person name="Goolsby J.A."/>
            <person name="Tidwell J."/>
            <person name="Bellgard S.E."/>
            <person name="Bellgard M.I."/>
        </authorList>
    </citation>
    <scope>NUCLEOTIDE SEQUENCE</scope>
    <source>
        <tissue evidence="1">Shoot tissue taken approximately 20 cm above the soil surface</tissue>
    </source>
</reference>
<organism evidence="1">
    <name type="scientific">Arundo donax</name>
    <name type="common">Giant reed</name>
    <name type="synonym">Donax arundinaceus</name>
    <dbReference type="NCBI Taxonomy" id="35708"/>
    <lineage>
        <taxon>Eukaryota</taxon>
        <taxon>Viridiplantae</taxon>
        <taxon>Streptophyta</taxon>
        <taxon>Embryophyta</taxon>
        <taxon>Tracheophyta</taxon>
        <taxon>Spermatophyta</taxon>
        <taxon>Magnoliopsida</taxon>
        <taxon>Liliopsida</taxon>
        <taxon>Poales</taxon>
        <taxon>Poaceae</taxon>
        <taxon>PACMAD clade</taxon>
        <taxon>Arundinoideae</taxon>
        <taxon>Arundineae</taxon>
        <taxon>Arundo</taxon>
    </lineage>
</organism>